<sequence length="395" mass="45789">MVTRISNRDARRLWLFNQGLAESPTGPANPRTTITQLGFVQLDSIQVLSRAHHHILWSRNQNYREPMLDKLLGQDRAVFEHFTHDASVLPIETYPYWRAQFERRKARMDAKGWFKTALTKVDLGEIKDRIANEGALSTEAFDTKIDGPKEMWSRPPHKQALDYMWYAGELATCHRRNFKKFYNLPERVIPDDIRAAHVPHAEQIDWLCQQAVARLGFATTGDIKRFWEAVDTAEVKNWVTASNLIEVEVETAKRQWLPMLAPPDIAQRIDATPAPTSRLRILNPFDPVIRDRDRLSRLFGMDYRIEIFVPAAQRIWGYYVYPLLEGDRFVGRLEAKADRKKGTLTVTRLWAEKGVKWTDARAEKLDAELDRMGRFIGTRDIHWSCTKQPEPAPIS</sequence>
<dbReference type="AlphaFoldDB" id="A0A1I4H0H7"/>
<accession>A0A1I4H0H7</accession>
<gene>
    <name evidence="1" type="ORF">SAMN04488036_11077</name>
</gene>
<evidence type="ECO:0008006" key="3">
    <source>
        <dbReference type="Google" id="ProtNLM"/>
    </source>
</evidence>
<dbReference type="EMBL" id="FOSZ01000010">
    <property type="protein sequence ID" value="SFL35107.1"/>
    <property type="molecule type" value="Genomic_DNA"/>
</dbReference>
<dbReference type="InterPro" id="IPR009351">
    <property type="entry name" value="AlkZ-like"/>
</dbReference>
<keyword evidence="2" id="KW-1185">Reference proteome</keyword>
<proteinExistence type="predicted"/>
<name>A0A1I4H0H7_9RHOB</name>
<protein>
    <recommendedName>
        <fullName evidence="3">Winged helix-turn-helix domain-containing protein</fullName>
    </recommendedName>
</protein>
<evidence type="ECO:0000313" key="2">
    <source>
        <dbReference type="Proteomes" id="UP000198851"/>
    </source>
</evidence>
<evidence type="ECO:0000313" key="1">
    <source>
        <dbReference type="EMBL" id="SFL35107.1"/>
    </source>
</evidence>
<reference evidence="2" key="1">
    <citation type="submission" date="2016-10" db="EMBL/GenBank/DDBJ databases">
        <authorList>
            <person name="Varghese N."/>
            <person name="Submissions S."/>
        </authorList>
    </citation>
    <scope>NUCLEOTIDE SEQUENCE [LARGE SCALE GENOMIC DNA]</scope>
    <source>
        <strain evidence="2">DSM 28453</strain>
    </source>
</reference>
<dbReference type="PANTHER" id="PTHR30528">
    <property type="entry name" value="CYTOPLASMIC PROTEIN"/>
    <property type="match status" value="1"/>
</dbReference>
<dbReference type="Proteomes" id="UP000198851">
    <property type="component" value="Unassembled WGS sequence"/>
</dbReference>
<dbReference type="OrthoDB" id="9787207at2"/>
<organism evidence="1 2">
    <name type="scientific">Shimia haliotis</name>
    <dbReference type="NCBI Taxonomy" id="1280847"/>
    <lineage>
        <taxon>Bacteria</taxon>
        <taxon>Pseudomonadati</taxon>
        <taxon>Pseudomonadota</taxon>
        <taxon>Alphaproteobacteria</taxon>
        <taxon>Rhodobacterales</taxon>
        <taxon>Roseobacteraceae</taxon>
    </lineage>
</organism>
<dbReference type="RefSeq" id="WP_093325771.1">
    <property type="nucleotide sequence ID" value="NZ_FOSZ01000010.1"/>
</dbReference>
<dbReference type="PANTHER" id="PTHR30528:SF0">
    <property type="entry name" value="CYTOPLASMIC PROTEIN"/>
    <property type="match status" value="1"/>
</dbReference>
<dbReference type="Pfam" id="PF06224">
    <property type="entry name" value="AlkZ-like"/>
    <property type="match status" value="1"/>
</dbReference>